<feature type="transmembrane region" description="Helical" evidence="6">
    <location>
        <begin position="61"/>
        <end position="82"/>
    </location>
</feature>
<evidence type="ECO:0000256" key="3">
    <source>
        <dbReference type="ARBA" id="ARBA00022692"/>
    </source>
</evidence>
<keyword evidence="3 6" id="KW-0812">Transmembrane</keyword>
<protein>
    <submittedName>
        <fullName evidence="7">YhhN-like protein</fullName>
    </submittedName>
</protein>
<dbReference type="EMBL" id="VLKQ01000001">
    <property type="protein sequence ID" value="TWI15036.1"/>
    <property type="molecule type" value="Genomic_DNA"/>
</dbReference>
<dbReference type="RefSeq" id="WP_023571810.1">
    <property type="nucleotide sequence ID" value="NZ_AVBI01000019.1"/>
</dbReference>
<dbReference type="GO" id="GO:0016020">
    <property type="term" value="C:membrane"/>
    <property type="evidence" value="ECO:0007669"/>
    <property type="project" value="UniProtKB-SubCell"/>
</dbReference>
<evidence type="ECO:0000256" key="5">
    <source>
        <dbReference type="ARBA" id="ARBA00023136"/>
    </source>
</evidence>
<comment type="similarity">
    <text evidence="2">Belongs to the TMEM86 family.</text>
</comment>
<dbReference type="OrthoDB" id="1376254at2"/>
<evidence type="ECO:0000256" key="2">
    <source>
        <dbReference type="ARBA" id="ARBA00007375"/>
    </source>
</evidence>
<keyword evidence="4 6" id="KW-1133">Transmembrane helix</keyword>
<proteinExistence type="inferred from homology"/>
<comment type="subcellular location">
    <subcellularLocation>
        <location evidence="1">Membrane</location>
        <topology evidence="1">Multi-pass membrane protein</topology>
    </subcellularLocation>
</comment>
<accession>V6RYQ5</accession>
<feature type="transmembrane region" description="Helical" evidence="6">
    <location>
        <begin position="88"/>
        <end position="106"/>
    </location>
</feature>
<keyword evidence="8" id="KW-1185">Reference proteome</keyword>
<dbReference type="InterPro" id="IPR012506">
    <property type="entry name" value="TMEM86B-like"/>
</dbReference>
<feature type="transmembrane region" description="Helical" evidence="6">
    <location>
        <begin position="36"/>
        <end position="54"/>
    </location>
</feature>
<gene>
    <name evidence="7" type="ORF">IP98_00018</name>
</gene>
<organism evidence="7 8">
    <name type="scientific">Flavobacterium cauense R2A-7</name>
    <dbReference type="NCBI Taxonomy" id="1341154"/>
    <lineage>
        <taxon>Bacteria</taxon>
        <taxon>Pseudomonadati</taxon>
        <taxon>Bacteroidota</taxon>
        <taxon>Flavobacteriia</taxon>
        <taxon>Flavobacteriales</taxon>
        <taxon>Flavobacteriaceae</taxon>
        <taxon>Flavobacterium</taxon>
    </lineage>
</organism>
<evidence type="ECO:0000256" key="6">
    <source>
        <dbReference type="SAM" id="Phobius"/>
    </source>
</evidence>
<feature type="transmembrane region" description="Helical" evidence="6">
    <location>
        <begin position="142"/>
        <end position="166"/>
    </location>
</feature>
<evidence type="ECO:0000313" key="7">
    <source>
        <dbReference type="EMBL" id="TWI15036.1"/>
    </source>
</evidence>
<evidence type="ECO:0000256" key="4">
    <source>
        <dbReference type="ARBA" id="ARBA00022989"/>
    </source>
</evidence>
<evidence type="ECO:0000256" key="1">
    <source>
        <dbReference type="ARBA" id="ARBA00004141"/>
    </source>
</evidence>
<dbReference type="Proteomes" id="UP000319848">
    <property type="component" value="Unassembled WGS sequence"/>
</dbReference>
<feature type="transmembrane region" description="Helical" evidence="6">
    <location>
        <begin position="115"/>
        <end position="136"/>
    </location>
</feature>
<evidence type="ECO:0000313" key="8">
    <source>
        <dbReference type="Proteomes" id="UP000319848"/>
    </source>
</evidence>
<dbReference type="AlphaFoldDB" id="V6RYQ5"/>
<dbReference type="Pfam" id="PF07947">
    <property type="entry name" value="YhhN"/>
    <property type="match status" value="1"/>
</dbReference>
<feature type="transmembrane region" description="Helical" evidence="6">
    <location>
        <begin position="173"/>
        <end position="194"/>
    </location>
</feature>
<reference evidence="7 8" key="1">
    <citation type="journal article" date="2015" name="Stand. Genomic Sci.">
        <title>Genomic Encyclopedia of Bacterial and Archaeal Type Strains, Phase III: the genomes of soil and plant-associated and newly described type strains.</title>
        <authorList>
            <person name="Whitman W.B."/>
            <person name="Woyke T."/>
            <person name="Klenk H.P."/>
            <person name="Zhou Y."/>
            <person name="Lilburn T.G."/>
            <person name="Beck B.J."/>
            <person name="De Vos P."/>
            <person name="Vandamme P."/>
            <person name="Eisen J.A."/>
            <person name="Garrity G."/>
            <person name="Hugenholtz P."/>
            <person name="Kyrpides N.C."/>
        </authorList>
    </citation>
    <scope>NUCLEOTIDE SEQUENCE [LARGE SCALE GENOMIC DNA]</scope>
    <source>
        <strain evidence="7 8">CGMCC 1.7270</strain>
    </source>
</reference>
<name>V6RYQ5_9FLAO</name>
<sequence>MGFELTKIWFSEKIKLLYLLISLVLIYAEYLKDVNLLYLVKPLLMPTLFFLYLLNVSKKEISRYFVLALFFMWIANICFISSEKNTMVLGILNTFLSRLSVLILILKCCKPPKTLPFIIGTFPFVIIFITVLGLLNDKLGDAFYFVLLNGLLVILLGGVALANYFIATNRINTYVLISVILFTFMRFIVAIDFYYLSLPIFRPIAIAIFSVAQYLLYMAVISINQEKQLNNNASAVS</sequence>
<feature type="transmembrane region" description="Helical" evidence="6">
    <location>
        <begin position="200"/>
        <end position="220"/>
    </location>
</feature>
<comment type="caution">
    <text evidence="7">The sequence shown here is derived from an EMBL/GenBank/DDBJ whole genome shotgun (WGS) entry which is preliminary data.</text>
</comment>
<keyword evidence="5 6" id="KW-0472">Membrane</keyword>
<feature type="transmembrane region" description="Helical" evidence="6">
    <location>
        <begin position="12"/>
        <end position="30"/>
    </location>
</feature>